<dbReference type="HOGENOM" id="CLU_3172843_0_0_9"/>
<dbReference type="EMBL" id="ABOU02000002">
    <property type="protein sequence ID" value="EDY34110.1"/>
    <property type="molecule type" value="Genomic_DNA"/>
</dbReference>
<gene>
    <name evidence="1" type="ORF">RUMLAC_00008</name>
</gene>
<sequence length="47" mass="5564">MNYTGSSSFFFIIFFDCKLQAVRNLFSQFHTLAGGRYGIYKNRYLLQ</sequence>
<dbReference type="AlphaFoldDB" id="B5CKP4"/>
<reference evidence="1 2" key="1">
    <citation type="submission" date="2008-08" db="EMBL/GenBank/DDBJ databases">
        <title>Draft genome sequence of Ruminococcus lactaris ATCC 29176.</title>
        <authorList>
            <person name="Sudarsanam P."/>
            <person name="Ley R."/>
            <person name="Guruge J."/>
            <person name="Turnbaugh P.J."/>
            <person name="Mahowald M."/>
            <person name="Liep D."/>
            <person name="Gordon J."/>
        </authorList>
    </citation>
    <scope>NUCLEOTIDE SEQUENCE [LARGE SCALE GENOMIC DNA]</scope>
    <source>
        <strain evidence="1 2">ATCC 29176</strain>
    </source>
</reference>
<evidence type="ECO:0000313" key="1">
    <source>
        <dbReference type="EMBL" id="EDY34110.1"/>
    </source>
</evidence>
<name>B5CKP4_9FIRM</name>
<organism evidence="1 2">
    <name type="scientific">[Ruminococcus] lactaris ATCC 29176</name>
    <dbReference type="NCBI Taxonomy" id="471875"/>
    <lineage>
        <taxon>Bacteria</taxon>
        <taxon>Bacillati</taxon>
        <taxon>Bacillota</taxon>
        <taxon>Clostridia</taxon>
        <taxon>Lachnospirales</taxon>
        <taxon>Lachnospiraceae</taxon>
        <taxon>Mediterraneibacter</taxon>
    </lineage>
</organism>
<proteinExistence type="predicted"/>
<comment type="caution">
    <text evidence="1">The sequence shown here is derived from an EMBL/GenBank/DDBJ whole genome shotgun (WGS) entry which is preliminary data.</text>
</comment>
<protein>
    <submittedName>
        <fullName evidence="1">Uncharacterized protein</fullName>
    </submittedName>
</protein>
<reference evidence="1 2" key="2">
    <citation type="submission" date="2008-08" db="EMBL/GenBank/DDBJ databases">
        <authorList>
            <person name="Fulton L."/>
            <person name="Clifton S."/>
            <person name="Fulton B."/>
            <person name="Xu J."/>
            <person name="Minx P."/>
            <person name="Pepin K.H."/>
            <person name="Johnson M."/>
            <person name="Bhonagiri V."/>
            <person name="Nash W.E."/>
            <person name="Mardis E.R."/>
            <person name="Wilson R.K."/>
        </authorList>
    </citation>
    <scope>NUCLEOTIDE SEQUENCE [LARGE SCALE GENOMIC DNA]</scope>
    <source>
        <strain evidence="1 2">ATCC 29176</strain>
    </source>
</reference>
<accession>B5CKP4</accession>
<keyword evidence="2" id="KW-1185">Reference proteome</keyword>
<evidence type="ECO:0000313" key="2">
    <source>
        <dbReference type="Proteomes" id="UP000003254"/>
    </source>
</evidence>
<dbReference type="Proteomes" id="UP000003254">
    <property type="component" value="Unassembled WGS sequence"/>
</dbReference>